<name>A0A0E9RG81_ANGAN</name>
<reference evidence="1" key="1">
    <citation type="submission" date="2014-11" db="EMBL/GenBank/DDBJ databases">
        <authorList>
            <person name="Amaro Gonzalez C."/>
        </authorList>
    </citation>
    <scope>NUCLEOTIDE SEQUENCE</scope>
</reference>
<accession>A0A0E9RG81</accession>
<dbReference type="EMBL" id="GBXM01080785">
    <property type="protein sequence ID" value="JAH27792.1"/>
    <property type="molecule type" value="Transcribed_RNA"/>
</dbReference>
<protein>
    <submittedName>
        <fullName evidence="1">Uncharacterized protein</fullName>
    </submittedName>
</protein>
<evidence type="ECO:0000313" key="1">
    <source>
        <dbReference type="EMBL" id="JAH27792.1"/>
    </source>
</evidence>
<dbReference type="AlphaFoldDB" id="A0A0E9RG81"/>
<sequence length="64" mass="7596">MLKKSFLLAQHKCLKLRISLGLNSSHEYSYSLTWRCFFSLIHILCMLWHALQYMSNDMNDVLCV</sequence>
<reference evidence="1" key="2">
    <citation type="journal article" date="2015" name="Fish Shellfish Immunol.">
        <title>Early steps in the European eel (Anguilla anguilla)-Vibrio vulnificus interaction in the gills: Role of the RtxA13 toxin.</title>
        <authorList>
            <person name="Callol A."/>
            <person name="Pajuelo D."/>
            <person name="Ebbesson L."/>
            <person name="Teles M."/>
            <person name="MacKenzie S."/>
            <person name="Amaro C."/>
        </authorList>
    </citation>
    <scope>NUCLEOTIDE SEQUENCE</scope>
</reference>
<proteinExistence type="predicted"/>
<organism evidence="1">
    <name type="scientific">Anguilla anguilla</name>
    <name type="common">European freshwater eel</name>
    <name type="synonym">Muraena anguilla</name>
    <dbReference type="NCBI Taxonomy" id="7936"/>
    <lineage>
        <taxon>Eukaryota</taxon>
        <taxon>Metazoa</taxon>
        <taxon>Chordata</taxon>
        <taxon>Craniata</taxon>
        <taxon>Vertebrata</taxon>
        <taxon>Euteleostomi</taxon>
        <taxon>Actinopterygii</taxon>
        <taxon>Neopterygii</taxon>
        <taxon>Teleostei</taxon>
        <taxon>Anguilliformes</taxon>
        <taxon>Anguillidae</taxon>
        <taxon>Anguilla</taxon>
    </lineage>
</organism>